<feature type="non-terminal residue" evidence="1">
    <location>
        <position position="1"/>
    </location>
</feature>
<proteinExistence type="predicted"/>
<accession>A0A699JEF1</accession>
<name>A0A699JEF1_TANCI</name>
<protein>
    <submittedName>
        <fullName evidence="1">Uncharacterized protein</fullName>
    </submittedName>
</protein>
<dbReference type="EMBL" id="BKCJ010403403">
    <property type="protein sequence ID" value="GFA31659.1"/>
    <property type="molecule type" value="Genomic_DNA"/>
</dbReference>
<comment type="caution">
    <text evidence="1">The sequence shown here is derived from an EMBL/GenBank/DDBJ whole genome shotgun (WGS) entry which is preliminary data.</text>
</comment>
<dbReference type="AlphaFoldDB" id="A0A699JEF1"/>
<reference evidence="1" key="1">
    <citation type="journal article" date="2019" name="Sci. Rep.">
        <title>Draft genome of Tanacetum cinerariifolium, the natural source of mosquito coil.</title>
        <authorList>
            <person name="Yamashiro T."/>
            <person name="Shiraishi A."/>
            <person name="Satake H."/>
            <person name="Nakayama K."/>
        </authorList>
    </citation>
    <scope>NUCLEOTIDE SEQUENCE</scope>
</reference>
<organism evidence="1">
    <name type="scientific">Tanacetum cinerariifolium</name>
    <name type="common">Dalmatian daisy</name>
    <name type="synonym">Chrysanthemum cinerariifolium</name>
    <dbReference type="NCBI Taxonomy" id="118510"/>
    <lineage>
        <taxon>Eukaryota</taxon>
        <taxon>Viridiplantae</taxon>
        <taxon>Streptophyta</taxon>
        <taxon>Embryophyta</taxon>
        <taxon>Tracheophyta</taxon>
        <taxon>Spermatophyta</taxon>
        <taxon>Magnoliopsida</taxon>
        <taxon>eudicotyledons</taxon>
        <taxon>Gunneridae</taxon>
        <taxon>Pentapetalae</taxon>
        <taxon>asterids</taxon>
        <taxon>campanulids</taxon>
        <taxon>Asterales</taxon>
        <taxon>Asteraceae</taxon>
        <taxon>Asteroideae</taxon>
        <taxon>Anthemideae</taxon>
        <taxon>Anthemidinae</taxon>
        <taxon>Tanacetum</taxon>
    </lineage>
</organism>
<evidence type="ECO:0000313" key="1">
    <source>
        <dbReference type="EMBL" id="GFA31659.1"/>
    </source>
</evidence>
<gene>
    <name evidence="1" type="ORF">Tci_603631</name>
</gene>
<sequence>RRLRKLRPGEAWVTIEELAQYEDEGWNDTIILVEESLNYKNPNIKQLLGIIERKVDTLMKEISLMGRSKGVFRMTTNEMYQPPLEPSHQEEFEHIVMNFILDQEERVGQLKEYMKEIIGDFIKLSSKVTRRLKDKIREEGGRIIKIKKITKYPDKEVPEPLAGQKFLETPVKNFPRYPQIYPYNPVIDKTCSTKLLEPTSLLKKHLRF</sequence>